<keyword evidence="5" id="KW-1185">Reference proteome</keyword>
<feature type="domain" description="N-acetyltransferase" evidence="3">
    <location>
        <begin position="1"/>
        <end position="156"/>
    </location>
</feature>
<reference evidence="4" key="1">
    <citation type="submission" date="2021-04" db="EMBL/GenBank/DDBJ databases">
        <title>Isolation and polyphasic classification of algal microorganism.</title>
        <authorList>
            <person name="Wang S."/>
        </authorList>
    </citation>
    <scope>NUCLEOTIDE SEQUENCE</scope>
    <source>
        <strain evidence="4">720a</strain>
    </source>
</reference>
<dbReference type="GO" id="GO:0016747">
    <property type="term" value="F:acyltransferase activity, transferring groups other than amino-acyl groups"/>
    <property type="evidence" value="ECO:0007669"/>
    <property type="project" value="InterPro"/>
</dbReference>
<proteinExistence type="predicted"/>
<name>A0A941IAS1_9BACI</name>
<keyword evidence="1" id="KW-0808">Transferase</keyword>
<dbReference type="Pfam" id="PF00583">
    <property type="entry name" value="Acetyltransf_1"/>
    <property type="match status" value="1"/>
</dbReference>
<comment type="caution">
    <text evidence="4">The sequence shown here is derived from an EMBL/GenBank/DDBJ whole genome shotgun (WGS) entry which is preliminary data.</text>
</comment>
<keyword evidence="2" id="KW-0012">Acyltransferase</keyword>
<evidence type="ECO:0000313" key="5">
    <source>
        <dbReference type="Proteomes" id="UP000675284"/>
    </source>
</evidence>
<dbReference type="SUPFAM" id="SSF55729">
    <property type="entry name" value="Acyl-CoA N-acyltransferases (Nat)"/>
    <property type="match status" value="1"/>
</dbReference>
<gene>
    <name evidence="4" type="ORF">KCX74_00815</name>
</gene>
<dbReference type="InterPro" id="IPR016181">
    <property type="entry name" value="Acyl_CoA_acyltransferase"/>
</dbReference>
<dbReference type="InterPro" id="IPR000182">
    <property type="entry name" value="GNAT_dom"/>
</dbReference>
<dbReference type="PROSITE" id="PS51186">
    <property type="entry name" value="GNAT"/>
    <property type="match status" value="1"/>
</dbReference>
<dbReference type="Gene3D" id="3.40.630.30">
    <property type="match status" value="1"/>
</dbReference>
<dbReference type="EMBL" id="JAGSOT010000002">
    <property type="protein sequence ID" value="MBR7794580.1"/>
    <property type="molecule type" value="Genomic_DNA"/>
</dbReference>
<sequence>MKIRKAIMADAAKIAYVHVESWKSTYKGIIPDAYIQKQTYERRTNLWNDNLRNQTVFIAEDHTGNIVGFAVGGQERTNDYPGYQGELYAIYLLKNYQGIGIGRRLFRSVTQQLRRDGFRSMLVLVLADNNARYFYETMGAKRIDAKEIMIAEKKLTEYVYGWHQL</sequence>
<evidence type="ECO:0000256" key="2">
    <source>
        <dbReference type="ARBA" id="ARBA00023315"/>
    </source>
</evidence>
<dbReference type="InterPro" id="IPR050832">
    <property type="entry name" value="Bact_Acetyltransf"/>
</dbReference>
<dbReference type="AlphaFoldDB" id="A0A941IAS1"/>
<evidence type="ECO:0000256" key="1">
    <source>
        <dbReference type="ARBA" id="ARBA00022679"/>
    </source>
</evidence>
<evidence type="ECO:0000313" key="4">
    <source>
        <dbReference type="EMBL" id="MBR7794580.1"/>
    </source>
</evidence>
<dbReference type="CDD" id="cd04301">
    <property type="entry name" value="NAT_SF"/>
    <property type="match status" value="1"/>
</dbReference>
<organism evidence="4 5">
    <name type="scientific">Virgibacillus salarius</name>
    <dbReference type="NCBI Taxonomy" id="447199"/>
    <lineage>
        <taxon>Bacteria</taxon>
        <taxon>Bacillati</taxon>
        <taxon>Bacillota</taxon>
        <taxon>Bacilli</taxon>
        <taxon>Bacillales</taxon>
        <taxon>Bacillaceae</taxon>
        <taxon>Virgibacillus</taxon>
    </lineage>
</organism>
<dbReference type="PANTHER" id="PTHR43877">
    <property type="entry name" value="AMINOALKYLPHOSPHONATE N-ACETYLTRANSFERASE-RELATED-RELATED"/>
    <property type="match status" value="1"/>
</dbReference>
<evidence type="ECO:0000259" key="3">
    <source>
        <dbReference type="PROSITE" id="PS51186"/>
    </source>
</evidence>
<protein>
    <submittedName>
        <fullName evidence="4">GNAT family N-acetyltransferase</fullName>
    </submittedName>
</protein>
<dbReference type="Proteomes" id="UP000675284">
    <property type="component" value="Unassembled WGS sequence"/>
</dbReference>
<dbReference type="RefSeq" id="WP_121604780.1">
    <property type="nucleotide sequence ID" value="NZ_JAGSOT010000002.1"/>
</dbReference>
<accession>A0A941IAS1</accession>